<feature type="coiled-coil region" evidence="8">
    <location>
        <begin position="419"/>
        <end position="446"/>
    </location>
</feature>
<keyword evidence="1 7" id="KW-0493">Microtubule</keyword>
<dbReference type="InterPro" id="IPR019821">
    <property type="entry name" value="Kinesin_motor_CS"/>
</dbReference>
<gene>
    <name evidence="10" type="primary">KIP3</name>
    <name evidence="10" type="ORF">DEBR0S1_09428G</name>
</gene>
<dbReference type="InterPro" id="IPR018247">
    <property type="entry name" value="EF_Hand_1_Ca_BS"/>
</dbReference>
<keyword evidence="5 6" id="KW-0505">Motor protein</keyword>
<evidence type="ECO:0000256" key="5">
    <source>
        <dbReference type="ARBA" id="ARBA00023175"/>
    </source>
</evidence>
<dbReference type="PROSITE" id="PS00018">
    <property type="entry name" value="EF_HAND_1"/>
    <property type="match status" value="1"/>
</dbReference>
<name>A0A7D9GXD6_DEKBR</name>
<keyword evidence="11" id="KW-1185">Reference proteome</keyword>
<evidence type="ECO:0000256" key="6">
    <source>
        <dbReference type="PROSITE-ProRule" id="PRU00283"/>
    </source>
</evidence>
<dbReference type="Gene3D" id="3.40.850.10">
    <property type="entry name" value="Kinesin motor domain"/>
    <property type="match status" value="1"/>
</dbReference>
<evidence type="ECO:0000313" key="11">
    <source>
        <dbReference type="Proteomes" id="UP000478008"/>
    </source>
</evidence>
<dbReference type="SMART" id="SM00129">
    <property type="entry name" value="KISc"/>
    <property type="match status" value="1"/>
</dbReference>
<keyword evidence="2 6" id="KW-0547">Nucleotide-binding</keyword>
<evidence type="ECO:0000256" key="8">
    <source>
        <dbReference type="SAM" id="Coils"/>
    </source>
</evidence>
<dbReference type="GO" id="GO:0007018">
    <property type="term" value="P:microtubule-based movement"/>
    <property type="evidence" value="ECO:0007669"/>
    <property type="project" value="InterPro"/>
</dbReference>
<dbReference type="GO" id="GO:0005874">
    <property type="term" value="C:microtubule"/>
    <property type="evidence" value="ECO:0007669"/>
    <property type="project" value="UniProtKB-KW"/>
</dbReference>
<dbReference type="InterPro" id="IPR036961">
    <property type="entry name" value="Kinesin_motor_dom_sf"/>
</dbReference>
<dbReference type="AlphaFoldDB" id="A0A7D9GXD6"/>
<keyword evidence="3 6" id="KW-0067">ATP-binding</keyword>
<sequence>MSRESSITVAVRIRPLNEFENSSFSYRRCKSRGKAQQRRFKLNQSFGHVANNGRRVSSRMDRNRRNKILETVDDRMLIFDPNSSRSLSELEMNSFPGSKSSAVSRIGCHNRRNREHRFVFDRLFDEDSSQSEVYSYTGKPLLDSVLEGYNATIFAYGATGCGKTFTITGTPENPGIIFLAMSDLFRRIQILSADRSIKLTLTYLEIYNEKIRDLLNPNTDPNSLQLLEDKHKRVLVLNLSQHHPKAVQEVLELIKKGNRYRTVSPTAANAVSSRSHAVLQITLEQTPKGNAAIDGKQIVSTLSFIDLAGSERASATRNRGVRLHEGANINKSLLALGNCIKVLSKPSSKTRIYVPYRDSKLTRLLKFSLGGNCKTVMVVCVSPSVSHYDETLNALKYADRAKSIRTKILRNTRDVNQHISSYLNIIKDQKKEIQLLKANSQMLVRREMAKYADQTVRCRNELDDAIKSIQKSVQKADFSQSRRAQIRAKVQFLEVELNRFEHVLGAFRRCKSSLSCDEIFKDLIKGIEELCLYIRSLVSGLNKELDHSTELNLIFQGTPQVILRKLQELEGWNDTFDSLFTTRVQLMEEQVERSILQKASEVLSGYMKNSGSRNTWTECLMNSLDVLFQLCYALAGKGDARFEGDFADTEVGVLLLDKCHEILRILKASVDDISESGFGLLEAEERIRGRTKYSFSSPKKNKVKDMPELMYSKITPTKRAQSSSMRSPLNKKINAGKVLSSGFESSSTQCELKDTKSDLDGLMTNVDLSPDFHRTNNDTFVAPSKRLTSRTLAANTQIGSPGRMTGLGIPPYISSSPTKEGKFFMPIVMSKQGSGLENTSGEMDIDDGRN</sequence>
<dbReference type="PRINTS" id="PR00380">
    <property type="entry name" value="KINESINHEAVY"/>
</dbReference>
<dbReference type="PANTHER" id="PTHR47968:SF13">
    <property type="entry name" value="KINESIN-LIKE PROTEIN KIF19 ISOFORM X1"/>
    <property type="match status" value="1"/>
</dbReference>
<dbReference type="InterPro" id="IPR027417">
    <property type="entry name" value="P-loop_NTPase"/>
</dbReference>
<dbReference type="Pfam" id="PF00225">
    <property type="entry name" value="Kinesin"/>
    <property type="match status" value="1"/>
</dbReference>
<keyword evidence="4 8" id="KW-0175">Coiled coil</keyword>
<evidence type="ECO:0000256" key="3">
    <source>
        <dbReference type="ARBA" id="ARBA00022840"/>
    </source>
</evidence>
<dbReference type="SUPFAM" id="SSF52540">
    <property type="entry name" value="P-loop containing nucleoside triphosphate hydrolases"/>
    <property type="match status" value="1"/>
</dbReference>
<evidence type="ECO:0000256" key="4">
    <source>
        <dbReference type="ARBA" id="ARBA00023054"/>
    </source>
</evidence>
<proteinExistence type="inferred from homology"/>
<dbReference type="GO" id="GO:0003777">
    <property type="term" value="F:microtubule motor activity"/>
    <property type="evidence" value="ECO:0007669"/>
    <property type="project" value="InterPro"/>
</dbReference>
<organism evidence="10 11">
    <name type="scientific">Dekkera bruxellensis</name>
    <name type="common">Brettanomyces custersii</name>
    <dbReference type="NCBI Taxonomy" id="5007"/>
    <lineage>
        <taxon>Eukaryota</taxon>
        <taxon>Fungi</taxon>
        <taxon>Dikarya</taxon>
        <taxon>Ascomycota</taxon>
        <taxon>Saccharomycotina</taxon>
        <taxon>Pichiomycetes</taxon>
        <taxon>Pichiales</taxon>
        <taxon>Pichiaceae</taxon>
        <taxon>Brettanomyces</taxon>
    </lineage>
</organism>
<protein>
    <recommendedName>
        <fullName evidence="7">Kinesin-like protein</fullName>
    </recommendedName>
</protein>
<accession>A0A7D9GXD6</accession>
<feature type="binding site" evidence="6">
    <location>
        <begin position="157"/>
        <end position="164"/>
    </location>
    <ligand>
        <name>ATP</name>
        <dbReference type="ChEBI" id="CHEBI:30616"/>
    </ligand>
</feature>
<evidence type="ECO:0000259" key="9">
    <source>
        <dbReference type="PROSITE" id="PS50067"/>
    </source>
</evidence>
<dbReference type="GO" id="GO:0008017">
    <property type="term" value="F:microtubule binding"/>
    <property type="evidence" value="ECO:0007669"/>
    <property type="project" value="InterPro"/>
</dbReference>
<evidence type="ECO:0000256" key="1">
    <source>
        <dbReference type="ARBA" id="ARBA00022701"/>
    </source>
</evidence>
<comment type="similarity">
    <text evidence="6 7">Belongs to the TRAFAC class myosin-kinesin ATPase superfamily. Kinesin family.</text>
</comment>
<dbReference type="GO" id="GO:0005524">
    <property type="term" value="F:ATP binding"/>
    <property type="evidence" value="ECO:0007669"/>
    <property type="project" value="UniProtKB-UniRule"/>
</dbReference>
<dbReference type="PANTHER" id="PTHR47968">
    <property type="entry name" value="CENTROMERE PROTEIN E"/>
    <property type="match status" value="1"/>
</dbReference>
<dbReference type="InterPro" id="IPR027640">
    <property type="entry name" value="Kinesin-like_fam"/>
</dbReference>
<dbReference type="PROSITE" id="PS50067">
    <property type="entry name" value="KINESIN_MOTOR_2"/>
    <property type="match status" value="1"/>
</dbReference>
<evidence type="ECO:0000256" key="7">
    <source>
        <dbReference type="RuleBase" id="RU000394"/>
    </source>
</evidence>
<evidence type="ECO:0000313" key="10">
    <source>
        <dbReference type="EMBL" id="VUG16163.1"/>
    </source>
</evidence>
<dbReference type="EMBL" id="CABFWN010000001">
    <property type="protein sequence ID" value="VUG16163.1"/>
    <property type="molecule type" value="Genomic_DNA"/>
</dbReference>
<dbReference type="InterPro" id="IPR001752">
    <property type="entry name" value="Kinesin_motor_dom"/>
</dbReference>
<dbReference type="Proteomes" id="UP000478008">
    <property type="component" value="Unassembled WGS sequence"/>
</dbReference>
<reference evidence="10 11" key="1">
    <citation type="submission" date="2019-07" db="EMBL/GenBank/DDBJ databases">
        <authorList>
            <person name="Friedrich A."/>
            <person name="Schacherer J."/>
        </authorList>
    </citation>
    <scope>NUCLEOTIDE SEQUENCE [LARGE SCALE GENOMIC DNA]</scope>
</reference>
<feature type="domain" description="Kinesin motor" evidence="9">
    <location>
        <begin position="6"/>
        <end position="404"/>
    </location>
</feature>
<dbReference type="PROSITE" id="PS00411">
    <property type="entry name" value="KINESIN_MOTOR_1"/>
    <property type="match status" value="1"/>
</dbReference>
<evidence type="ECO:0000256" key="2">
    <source>
        <dbReference type="ARBA" id="ARBA00022741"/>
    </source>
</evidence>